<organism evidence="1 2">
    <name type="scientific">Virgisporangium aurantiacum</name>
    <dbReference type="NCBI Taxonomy" id="175570"/>
    <lineage>
        <taxon>Bacteria</taxon>
        <taxon>Bacillati</taxon>
        <taxon>Actinomycetota</taxon>
        <taxon>Actinomycetes</taxon>
        <taxon>Micromonosporales</taxon>
        <taxon>Micromonosporaceae</taxon>
        <taxon>Virgisporangium</taxon>
    </lineage>
</organism>
<proteinExistence type="predicted"/>
<name>A0A8J4DXS0_9ACTN</name>
<dbReference type="EMBL" id="BOPG01000012">
    <property type="protein sequence ID" value="GIJ54850.1"/>
    <property type="molecule type" value="Genomic_DNA"/>
</dbReference>
<dbReference type="Proteomes" id="UP000612585">
    <property type="component" value="Unassembled WGS sequence"/>
</dbReference>
<accession>A0A8J4DXS0</accession>
<keyword evidence="2" id="KW-1185">Reference proteome</keyword>
<evidence type="ECO:0000313" key="1">
    <source>
        <dbReference type="EMBL" id="GIJ54850.1"/>
    </source>
</evidence>
<comment type="caution">
    <text evidence="1">The sequence shown here is derived from an EMBL/GenBank/DDBJ whole genome shotgun (WGS) entry which is preliminary data.</text>
</comment>
<reference evidence="1" key="1">
    <citation type="submission" date="2021-01" db="EMBL/GenBank/DDBJ databases">
        <title>Whole genome shotgun sequence of Virgisporangium aurantiacum NBRC 16421.</title>
        <authorList>
            <person name="Komaki H."/>
            <person name="Tamura T."/>
        </authorList>
    </citation>
    <scope>NUCLEOTIDE SEQUENCE</scope>
    <source>
        <strain evidence="1">NBRC 16421</strain>
    </source>
</reference>
<gene>
    <name evidence="1" type="ORF">Vau01_023660</name>
</gene>
<protein>
    <submittedName>
        <fullName evidence="1">Uncharacterized protein</fullName>
    </submittedName>
</protein>
<evidence type="ECO:0000313" key="2">
    <source>
        <dbReference type="Proteomes" id="UP000612585"/>
    </source>
</evidence>
<dbReference type="AlphaFoldDB" id="A0A8J4DXS0"/>
<sequence length="64" mass="7038">MVMPPPDPHIHGDTVAQLAAVGIPVTDEGLERARRRLAEARERRTPERLIAVRRQLGLDSSTGT</sequence>